<dbReference type="AlphaFoldDB" id="A0A9D2PNW5"/>
<dbReference type="InterPro" id="IPR047201">
    <property type="entry name" value="ERI-1_3'hExo-like"/>
</dbReference>
<evidence type="ECO:0000313" key="5">
    <source>
        <dbReference type="EMBL" id="HJC63931.1"/>
    </source>
</evidence>
<proteinExistence type="predicted"/>
<organism evidence="5 6">
    <name type="scientific">Candidatus Blautia merdavium</name>
    <dbReference type="NCBI Taxonomy" id="2838494"/>
    <lineage>
        <taxon>Bacteria</taxon>
        <taxon>Bacillati</taxon>
        <taxon>Bacillota</taxon>
        <taxon>Clostridia</taxon>
        <taxon>Lachnospirales</taxon>
        <taxon>Lachnospiraceae</taxon>
        <taxon>Blautia</taxon>
    </lineage>
</organism>
<dbReference type="InterPro" id="IPR013520">
    <property type="entry name" value="Ribonucl_H"/>
</dbReference>
<evidence type="ECO:0000256" key="1">
    <source>
        <dbReference type="ARBA" id="ARBA00022722"/>
    </source>
</evidence>
<dbReference type="EMBL" id="DWVZ01000137">
    <property type="protein sequence ID" value="HJC63931.1"/>
    <property type="molecule type" value="Genomic_DNA"/>
</dbReference>
<evidence type="ECO:0000256" key="3">
    <source>
        <dbReference type="ARBA" id="ARBA00022839"/>
    </source>
</evidence>
<name>A0A9D2PNW5_9FIRM</name>
<dbReference type="SUPFAM" id="SSF53098">
    <property type="entry name" value="Ribonuclease H-like"/>
    <property type="match status" value="1"/>
</dbReference>
<sequence length="217" mass="24795">MSGYVVVDLEMCKVPQAMRTQYPWGRETIQIGAVLLDEQLEIAGQFDTFVAPQFGSIDAEIKKLTGIEKKDVKNAPDIKTALEQFLAWIPEGAPMVSWSDNDEKQIRHETQAKKIELQGLDRILENWIDCQKIFSEKMQSEKCYKLSDALVATDICYSEREHDGLMDAWNTALLFAKMQKEQELQLNPYYRTAREEEEHLKVGIGDLLAGVHLDGKE</sequence>
<reference evidence="5" key="1">
    <citation type="journal article" date="2021" name="PeerJ">
        <title>Extensive microbial diversity within the chicken gut microbiome revealed by metagenomics and culture.</title>
        <authorList>
            <person name="Gilroy R."/>
            <person name="Ravi A."/>
            <person name="Getino M."/>
            <person name="Pursley I."/>
            <person name="Horton D.L."/>
            <person name="Alikhan N.F."/>
            <person name="Baker D."/>
            <person name="Gharbi K."/>
            <person name="Hall N."/>
            <person name="Watson M."/>
            <person name="Adriaenssens E.M."/>
            <person name="Foster-Nyarko E."/>
            <person name="Jarju S."/>
            <person name="Secka A."/>
            <person name="Antonio M."/>
            <person name="Oren A."/>
            <person name="Chaudhuri R.R."/>
            <person name="La Ragione R."/>
            <person name="Hildebrand F."/>
            <person name="Pallen M.J."/>
        </authorList>
    </citation>
    <scope>NUCLEOTIDE SEQUENCE</scope>
    <source>
        <strain evidence="5">ChiBcec2-3848</strain>
    </source>
</reference>
<dbReference type="Gene3D" id="3.30.420.10">
    <property type="entry name" value="Ribonuclease H-like superfamily/Ribonuclease H"/>
    <property type="match status" value="1"/>
</dbReference>
<dbReference type="GO" id="GO:0000175">
    <property type="term" value="F:3'-5'-RNA exonuclease activity"/>
    <property type="evidence" value="ECO:0007669"/>
    <property type="project" value="InterPro"/>
</dbReference>
<reference evidence="5" key="2">
    <citation type="submission" date="2021-04" db="EMBL/GenBank/DDBJ databases">
        <authorList>
            <person name="Gilroy R."/>
        </authorList>
    </citation>
    <scope>NUCLEOTIDE SEQUENCE</scope>
    <source>
        <strain evidence="5">ChiBcec2-3848</strain>
    </source>
</reference>
<feature type="domain" description="Exonuclease" evidence="4">
    <location>
        <begin position="3"/>
        <end position="184"/>
    </location>
</feature>
<evidence type="ECO:0000256" key="2">
    <source>
        <dbReference type="ARBA" id="ARBA00022801"/>
    </source>
</evidence>
<dbReference type="Proteomes" id="UP000823886">
    <property type="component" value="Unassembled WGS sequence"/>
</dbReference>
<dbReference type="SMART" id="SM00479">
    <property type="entry name" value="EXOIII"/>
    <property type="match status" value="1"/>
</dbReference>
<protein>
    <submittedName>
        <fullName evidence="5">Exonuclease domain-containing protein</fullName>
    </submittedName>
</protein>
<dbReference type="GO" id="GO:0003676">
    <property type="term" value="F:nucleic acid binding"/>
    <property type="evidence" value="ECO:0007669"/>
    <property type="project" value="InterPro"/>
</dbReference>
<accession>A0A9D2PNW5</accession>
<evidence type="ECO:0000259" key="4">
    <source>
        <dbReference type="SMART" id="SM00479"/>
    </source>
</evidence>
<dbReference type="InterPro" id="IPR036397">
    <property type="entry name" value="RNaseH_sf"/>
</dbReference>
<keyword evidence="3 5" id="KW-0269">Exonuclease</keyword>
<dbReference type="InterPro" id="IPR051274">
    <property type="entry name" value="3-5_Exoribonuclease"/>
</dbReference>
<keyword evidence="1" id="KW-0540">Nuclease</keyword>
<evidence type="ECO:0000313" key="6">
    <source>
        <dbReference type="Proteomes" id="UP000823886"/>
    </source>
</evidence>
<comment type="caution">
    <text evidence="5">The sequence shown here is derived from an EMBL/GenBank/DDBJ whole genome shotgun (WGS) entry which is preliminary data.</text>
</comment>
<dbReference type="Pfam" id="PF00929">
    <property type="entry name" value="RNase_T"/>
    <property type="match status" value="1"/>
</dbReference>
<keyword evidence="2" id="KW-0378">Hydrolase</keyword>
<gene>
    <name evidence="5" type="ORF">H9753_10005</name>
</gene>
<dbReference type="CDD" id="cd06133">
    <property type="entry name" value="ERI-1_3'hExo_like"/>
    <property type="match status" value="1"/>
</dbReference>
<dbReference type="PANTHER" id="PTHR23044">
    <property type="entry name" value="3'-5' EXONUCLEASE ERI1-RELATED"/>
    <property type="match status" value="1"/>
</dbReference>
<dbReference type="InterPro" id="IPR012337">
    <property type="entry name" value="RNaseH-like_sf"/>
</dbReference>
<dbReference type="PANTHER" id="PTHR23044:SF61">
    <property type="entry name" value="3'-5' EXORIBONUCLEASE 1-RELATED"/>
    <property type="match status" value="1"/>
</dbReference>